<reference evidence="1 2" key="1">
    <citation type="submission" date="2015-03" db="EMBL/GenBank/DDBJ databases">
        <authorList>
            <person name="Morales-Cruz A."/>
            <person name="Amrine K.C."/>
            <person name="Cantu D."/>
        </authorList>
    </citation>
    <scope>NUCLEOTIDE SEQUENCE [LARGE SCALE GENOMIC DNA]</scope>
    <source>
        <strain evidence="1">DS831</strain>
    </source>
</reference>
<protein>
    <submittedName>
        <fullName evidence="1">Putative amino acid transporter</fullName>
    </submittedName>
</protein>
<dbReference type="Gene3D" id="1.10.1280.10">
    <property type="entry name" value="Di-copper center containing domain from catechol oxidase"/>
    <property type="match status" value="1"/>
</dbReference>
<evidence type="ECO:0000313" key="1">
    <source>
        <dbReference type="EMBL" id="KKY27161.1"/>
    </source>
</evidence>
<dbReference type="AlphaFoldDB" id="A0A0G2EYL3"/>
<dbReference type="InterPro" id="IPR008922">
    <property type="entry name" value="Di-copper_centre_dom_sf"/>
</dbReference>
<name>A0A0G2EYL3_9PEZI</name>
<comment type="caution">
    <text evidence="1">The sequence shown here is derived from an EMBL/GenBank/DDBJ whole genome shotgun (WGS) entry which is preliminary data.</text>
</comment>
<proteinExistence type="predicted"/>
<evidence type="ECO:0000313" key="2">
    <source>
        <dbReference type="Proteomes" id="UP000034182"/>
    </source>
</evidence>
<dbReference type="EMBL" id="LAQI01000024">
    <property type="protein sequence ID" value="KKY27161.1"/>
    <property type="molecule type" value="Genomic_DNA"/>
</dbReference>
<gene>
    <name evidence="1" type="ORF">UCDDS831_g00906</name>
</gene>
<organism evidence="1 2">
    <name type="scientific">Diplodia seriata</name>
    <dbReference type="NCBI Taxonomy" id="420778"/>
    <lineage>
        <taxon>Eukaryota</taxon>
        <taxon>Fungi</taxon>
        <taxon>Dikarya</taxon>
        <taxon>Ascomycota</taxon>
        <taxon>Pezizomycotina</taxon>
        <taxon>Dothideomycetes</taxon>
        <taxon>Dothideomycetes incertae sedis</taxon>
        <taxon>Botryosphaeriales</taxon>
        <taxon>Botryosphaeriaceae</taxon>
        <taxon>Diplodia</taxon>
    </lineage>
</organism>
<reference evidence="1 2" key="2">
    <citation type="submission" date="2015-05" db="EMBL/GenBank/DDBJ databases">
        <title>Distinctive expansion of gene families associated with plant cell wall degradation and secondary metabolism in the genomes of grapevine trunk pathogens.</title>
        <authorList>
            <person name="Lawrence D.P."/>
            <person name="Travadon R."/>
            <person name="Rolshausen P.E."/>
            <person name="Baumgartner K."/>
        </authorList>
    </citation>
    <scope>NUCLEOTIDE SEQUENCE [LARGE SCALE GENOMIC DNA]</scope>
    <source>
        <strain evidence="1">DS831</strain>
    </source>
</reference>
<accession>A0A0G2EYL3</accession>
<sequence length="150" mass="16621">MHLCSSYTIYWYVFEDANSLTASIIWDAYMGFGDNGVGEDSYIIDGLFANHTLNISPVINNTLYCLSRDFNADRFVEVNYTYIDQCFATTNHSVAWDCWARQSHDLAHDGVGGTIEDAILSPGGNVALGYSIKLILTAMQTAFFSSSCEP</sequence>
<dbReference type="Proteomes" id="UP000034182">
    <property type="component" value="Unassembled WGS sequence"/>
</dbReference>